<organism evidence="2 3">
    <name type="scientific">Anaerococcus prevotii ACS-065-V-Col13</name>
    <dbReference type="NCBI Taxonomy" id="879305"/>
    <lineage>
        <taxon>Bacteria</taxon>
        <taxon>Bacillati</taxon>
        <taxon>Bacillota</taxon>
        <taxon>Tissierellia</taxon>
        <taxon>Tissierellales</taxon>
        <taxon>Peptoniphilaceae</taxon>
        <taxon>Anaerococcus</taxon>
    </lineage>
</organism>
<accession>F0GTL7</accession>
<dbReference type="RefSeq" id="WP_004833940.1">
    <property type="nucleotide sequence ID" value="NZ_AEXM01000006.1"/>
</dbReference>
<evidence type="ECO:0000313" key="3">
    <source>
        <dbReference type="Proteomes" id="UP000005286"/>
    </source>
</evidence>
<evidence type="ECO:0000313" key="2">
    <source>
        <dbReference type="EMBL" id="EGC82822.1"/>
    </source>
</evidence>
<gene>
    <name evidence="2" type="ORF">HMPREF9290_0940</name>
</gene>
<dbReference type="AlphaFoldDB" id="F0GTL7"/>
<reference evidence="2 3" key="1">
    <citation type="submission" date="2011-01" db="EMBL/GenBank/DDBJ databases">
        <authorList>
            <person name="Durkin A.S."/>
            <person name="Madupu R."/>
            <person name="Torralba M."/>
            <person name="Gillis M."/>
            <person name="Methe B."/>
            <person name="Sutton G."/>
            <person name="Nelson K.E."/>
        </authorList>
    </citation>
    <scope>NUCLEOTIDE SEQUENCE [LARGE SCALE GENOMIC DNA]</scope>
    <source>
        <strain evidence="2 3">ACS-065-V-Col13</strain>
    </source>
</reference>
<proteinExistence type="predicted"/>
<dbReference type="STRING" id="879305.HMPREF9290_0940"/>
<dbReference type="PATRIC" id="fig|879305.3.peg.162"/>
<dbReference type="Proteomes" id="UP000005286">
    <property type="component" value="Unassembled WGS sequence"/>
</dbReference>
<keyword evidence="1" id="KW-1133">Transmembrane helix</keyword>
<feature type="transmembrane region" description="Helical" evidence="1">
    <location>
        <begin position="131"/>
        <end position="157"/>
    </location>
</feature>
<dbReference type="EMBL" id="AEXM01000006">
    <property type="protein sequence ID" value="EGC82822.1"/>
    <property type="molecule type" value="Genomic_DNA"/>
</dbReference>
<dbReference type="Pfam" id="PF17099">
    <property type="entry name" value="TrpP"/>
    <property type="match status" value="1"/>
</dbReference>
<dbReference type="eggNOG" id="ENOG5032SBU">
    <property type="taxonomic scope" value="Bacteria"/>
</dbReference>
<name>F0GTL7_9FIRM</name>
<keyword evidence="1" id="KW-0812">Transmembrane</keyword>
<comment type="caution">
    <text evidence="2">The sequence shown here is derived from an EMBL/GenBank/DDBJ whole genome shotgun (WGS) entry which is preliminary data.</text>
</comment>
<dbReference type="Gene3D" id="1.10.1760.20">
    <property type="match status" value="1"/>
</dbReference>
<feature type="transmembrane region" description="Helical" evidence="1">
    <location>
        <begin position="6"/>
        <end position="27"/>
    </location>
</feature>
<feature type="transmembrane region" description="Helical" evidence="1">
    <location>
        <begin position="103"/>
        <end position="125"/>
    </location>
</feature>
<keyword evidence="1" id="KW-0472">Membrane</keyword>
<feature type="transmembrane region" description="Helical" evidence="1">
    <location>
        <begin position="74"/>
        <end position="91"/>
    </location>
</feature>
<keyword evidence="3" id="KW-1185">Reference proteome</keyword>
<sequence length="164" mass="18087">MKTKNITISAIFMALGLVMHFLVPPIFGGVKPDFLLSMMFMCLIITDDIKEAILVGLCGGVMSALTTSFPGGQIPNMVEKIITTFFCYYLLKALGKDLTTPKIIILFALGTLVSGLVFLLLALFITDQMELFFPSLSVIFIAIIVNSIFGVVLMNVYKKIEKYI</sequence>
<dbReference type="InterPro" id="IPR031360">
    <property type="entry name" value="TrpP"/>
</dbReference>
<evidence type="ECO:0000256" key="1">
    <source>
        <dbReference type="SAM" id="Phobius"/>
    </source>
</evidence>
<protein>
    <submittedName>
        <fullName evidence="2">Putative rod shape-determining protein MreD</fullName>
    </submittedName>
</protein>